<dbReference type="Proteomes" id="UP001497497">
    <property type="component" value="Unassembled WGS sequence"/>
</dbReference>
<feature type="domain" description="Protein kinase" evidence="19">
    <location>
        <begin position="476"/>
        <end position="738"/>
    </location>
</feature>
<evidence type="ECO:0000256" key="5">
    <source>
        <dbReference type="ARBA" id="ARBA00022692"/>
    </source>
</evidence>
<dbReference type="GO" id="GO:0016477">
    <property type="term" value="P:cell migration"/>
    <property type="evidence" value="ECO:0007669"/>
    <property type="project" value="TreeGrafter"/>
</dbReference>
<evidence type="ECO:0000256" key="2">
    <source>
        <dbReference type="ARBA" id="ARBA00011902"/>
    </source>
</evidence>
<sequence length="1058" mass="116489">MTLLFILSVILSSLQVAFGSKSPKVFSFNPNYGPRFGGTLLEFQGQHLNESNVTRIEVAGHECDNVTVVVRGGSNVLQCRTRHHDHGPHVGPVLISFDNLNQSVINSTFSYKENPEITDINPRETLASGGINMTVTGSHLDSAACAQVVFIYENQISFGNCSSSRSTSRVTCKAPDMSDITQQVFGNHTVQFVIAELNIEMDNNRLVPSTKPETVKMYRDPIFAPISSTNISLSERNPVLVLKGTYMPTFINKQEIKVTFGGKPCPVVTVNESNIQCDASEVIKQVKARDKLADKSLQSKMRNSSGTSSLVPKTTTPETVTRGFQVRRLVSNYTPLSQSASTTSTTTHYLPSGPNDQNQIPEYGVTVEIGNFKADLGSVRVVLDENVDSFKSFMFAVAGGAGLVILILIIVTVTLVMKVKKAKMLKNEPSSLIALAEAQSACREASSPTLKQILESVVEADARHDMDRLIYTSDKLTVGKCIGSGNFGCVYEGVLETDSDAPPRKVAIKTLQDATSYSIDLTGFVQEAVFMKDFQHDNVLGLVGLAEKEPGIPYVILPFMEKGDLLTYVRDPDVTLTLYEVIKFGADIAKGMDYLSSLKFVHRDLAARNCMLDGSLCVKVADFGLCRDIYEKGYYTSDNKKKLPIRWMALESIENGAYSTKSDVWSLGVVLWELLTRGLTPYPGVDGWDVVNFLRRRRLPPPFFCPESLYNLMMVCWAKDPIKRPTFNTIQKELLQLIGQGPDQSPSLTSKFEAVANVYVDIPSDGNKMPDEYKMRSESLETIDEMRESMSMAGALRKESTHRDEMWSGIQRELSEKLQNAKLKKTKKSKSSPLDDSAAAQREHKKCGAKTEKQPEDMSSCPDHVSSDRGFKVVKNITITIPESYSDRDVSKSAMGAYIKLVGNYEPPRKFSSPFRRLTKGHHSRASEKMKQDVRQRQSGPSSTANSQDTAAPVVSRDKPDDPVVMLAVSSGDAYFELEPDSHRLSSASDDASVSVRSTYTMRTTGSMGSMLDTTYPGSSFMNATGVSSGGDSYLSLAHPNGQQSRSLSHNNMSIIEI</sequence>
<dbReference type="PANTHER" id="PTHR24416:SF564">
    <property type="entry name" value="MACROPHAGE-STIMULATING PROTEIN RECEPTOR"/>
    <property type="match status" value="1"/>
</dbReference>
<feature type="region of interest" description="Disordered" evidence="16">
    <location>
        <begin position="910"/>
        <end position="959"/>
    </location>
</feature>
<dbReference type="InterPro" id="IPR050122">
    <property type="entry name" value="RTK"/>
</dbReference>
<name>A0AAV2H8N0_LYMST</name>
<dbReference type="PROSITE" id="PS50011">
    <property type="entry name" value="PROTEIN_KINASE_DOM"/>
    <property type="match status" value="1"/>
</dbReference>
<feature type="region of interest" description="Disordered" evidence="16">
    <location>
        <begin position="294"/>
        <end position="315"/>
    </location>
</feature>
<dbReference type="CDD" id="cd00192">
    <property type="entry name" value="PTKc"/>
    <property type="match status" value="1"/>
</dbReference>
<gene>
    <name evidence="20" type="ORF">GSLYS_00003019001</name>
</gene>
<evidence type="ECO:0000256" key="16">
    <source>
        <dbReference type="SAM" id="MobiDB-lite"/>
    </source>
</evidence>
<dbReference type="FunFam" id="1.10.510.10:FF:000554">
    <property type="entry name" value="Predicted protein"/>
    <property type="match status" value="1"/>
</dbReference>
<keyword evidence="10 17" id="KW-0472">Membrane</keyword>
<comment type="catalytic activity">
    <reaction evidence="14">
        <text>L-tyrosyl-[protein] + ATP = O-phospho-L-tyrosyl-[protein] + ADP + H(+)</text>
        <dbReference type="Rhea" id="RHEA:10596"/>
        <dbReference type="Rhea" id="RHEA-COMP:10136"/>
        <dbReference type="Rhea" id="RHEA-COMP:20101"/>
        <dbReference type="ChEBI" id="CHEBI:15378"/>
        <dbReference type="ChEBI" id="CHEBI:30616"/>
        <dbReference type="ChEBI" id="CHEBI:46858"/>
        <dbReference type="ChEBI" id="CHEBI:61978"/>
        <dbReference type="ChEBI" id="CHEBI:456216"/>
        <dbReference type="EC" id="2.7.10.1"/>
    </reaction>
</comment>
<dbReference type="PROSITE" id="PS00109">
    <property type="entry name" value="PROTEIN_KINASE_TYR"/>
    <property type="match status" value="1"/>
</dbReference>
<dbReference type="Pfam" id="PF07714">
    <property type="entry name" value="PK_Tyr_Ser-Thr"/>
    <property type="match status" value="1"/>
</dbReference>
<dbReference type="PROSITE" id="PS00107">
    <property type="entry name" value="PROTEIN_KINASE_ATP"/>
    <property type="match status" value="1"/>
</dbReference>
<evidence type="ECO:0000313" key="20">
    <source>
        <dbReference type="EMBL" id="CAL1528849.1"/>
    </source>
</evidence>
<dbReference type="EMBL" id="CAXITT010000039">
    <property type="protein sequence ID" value="CAL1528849.1"/>
    <property type="molecule type" value="Genomic_DNA"/>
</dbReference>
<evidence type="ECO:0000256" key="9">
    <source>
        <dbReference type="ARBA" id="ARBA00022989"/>
    </source>
</evidence>
<keyword evidence="5 17" id="KW-0812">Transmembrane</keyword>
<dbReference type="InterPro" id="IPR000719">
    <property type="entry name" value="Prot_kinase_dom"/>
</dbReference>
<feature type="compositionally biased region" description="Polar residues" evidence="16">
    <location>
        <begin position="296"/>
        <end position="315"/>
    </location>
</feature>
<accession>A0AAV2H8N0</accession>
<evidence type="ECO:0000256" key="4">
    <source>
        <dbReference type="ARBA" id="ARBA00022679"/>
    </source>
</evidence>
<keyword evidence="18" id="KW-0732">Signal</keyword>
<evidence type="ECO:0000256" key="14">
    <source>
        <dbReference type="ARBA" id="ARBA00051243"/>
    </source>
</evidence>
<evidence type="ECO:0000256" key="8">
    <source>
        <dbReference type="ARBA" id="ARBA00022840"/>
    </source>
</evidence>
<keyword evidence="3" id="KW-0597">Phosphoprotein</keyword>
<dbReference type="InterPro" id="IPR011009">
    <property type="entry name" value="Kinase-like_dom_sf"/>
</dbReference>
<keyword evidence="4" id="KW-0808">Transferase</keyword>
<keyword evidence="21" id="KW-1185">Reference proteome</keyword>
<evidence type="ECO:0000256" key="1">
    <source>
        <dbReference type="ARBA" id="ARBA00004167"/>
    </source>
</evidence>
<evidence type="ECO:0000256" key="12">
    <source>
        <dbReference type="ARBA" id="ARBA00023170"/>
    </source>
</evidence>
<organism evidence="20 21">
    <name type="scientific">Lymnaea stagnalis</name>
    <name type="common">Great pond snail</name>
    <name type="synonym">Helix stagnalis</name>
    <dbReference type="NCBI Taxonomy" id="6523"/>
    <lineage>
        <taxon>Eukaryota</taxon>
        <taxon>Metazoa</taxon>
        <taxon>Spiralia</taxon>
        <taxon>Lophotrochozoa</taxon>
        <taxon>Mollusca</taxon>
        <taxon>Gastropoda</taxon>
        <taxon>Heterobranchia</taxon>
        <taxon>Euthyneura</taxon>
        <taxon>Panpulmonata</taxon>
        <taxon>Hygrophila</taxon>
        <taxon>Lymnaeoidea</taxon>
        <taxon>Lymnaeidae</taxon>
        <taxon>Lymnaea</taxon>
    </lineage>
</organism>
<dbReference type="InterPro" id="IPR008266">
    <property type="entry name" value="Tyr_kinase_AS"/>
</dbReference>
<feature type="compositionally biased region" description="Low complexity" evidence="16">
    <location>
        <begin position="337"/>
        <end position="347"/>
    </location>
</feature>
<evidence type="ECO:0000256" key="10">
    <source>
        <dbReference type="ARBA" id="ARBA00023136"/>
    </source>
</evidence>
<feature type="region of interest" description="Disordered" evidence="16">
    <location>
        <begin position="337"/>
        <end position="357"/>
    </location>
</feature>
<evidence type="ECO:0000256" key="18">
    <source>
        <dbReference type="SAM" id="SignalP"/>
    </source>
</evidence>
<dbReference type="InterPro" id="IPR002909">
    <property type="entry name" value="IPT_dom"/>
</dbReference>
<comment type="subcellular location">
    <subcellularLocation>
        <location evidence="1">Membrane</location>
        <topology evidence="1">Single-pass membrane protein</topology>
    </subcellularLocation>
</comment>
<reference evidence="20 21" key="1">
    <citation type="submission" date="2024-04" db="EMBL/GenBank/DDBJ databases">
        <authorList>
            <consortium name="Genoscope - CEA"/>
            <person name="William W."/>
        </authorList>
    </citation>
    <scope>NUCLEOTIDE SEQUENCE [LARGE SCALE GENOMIC DNA]</scope>
</reference>
<evidence type="ECO:0000256" key="6">
    <source>
        <dbReference type="ARBA" id="ARBA00022741"/>
    </source>
</evidence>
<evidence type="ECO:0000256" key="15">
    <source>
        <dbReference type="PROSITE-ProRule" id="PRU10141"/>
    </source>
</evidence>
<evidence type="ECO:0000256" key="3">
    <source>
        <dbReference type="ARBA" id="ARBA00022553"/>
    </source>
</evidence>
<feature type="binding site" evidence="15">
    <location>
        <position position="509"/>
    </location>
    <ligand>
        <name>ATP</name>
        <dbReference type="ChEBI" id="CHEBI:30616"/>
    </ligand>
</feature>
<feature type="region of interest" description="Disordered" evidence="16">
    <location>
        <begin position="822"/>
        <end position="865"/>
    </location>
</feature>
<evidence type="ECO:0000256" key="13">
    <source>
        <dbReference type="ARBA" id="ARBA00023180"/>
    </source>
</evidence>
<dbReference type="CDD" id="cd00603">
    <property type="entry name" value="IPT_PCSR"/>
    <property type="match status" value="1"/>
</dbReference>
<dbReference type="InterPro" id="IPR013783">
    <property type="entry name" value="Ig-like_fold"/>
</dbReference>
<keyword evidence="8 15" id="KW-0067">ATP-binding</keyword>
<dbReference type="Gene3D" id="3.30.200.20">
    <property type="entry name" value="Phosphorylase Kinase, domain 1"/>
    <property type="match status" value="1"/>
</dbReference>
<dbReference type="EC" id="2.7.10.1" evidence="2"/>
<dbReference type="GO" id="GO:0005524">
    <property type="term" value="F:ATP binding"/>
    <property type="evidence" value="ECO:0007669"/>
    <property type="project" value="UniProtKB-UniRule"/>
</dbReference>
<evidence type="ECO:0000259" key="19">
    <source>
        <dbReference type="PROSITE" id="PS50011"/>
    </source>
</evidence>
<dbReference type="Gene3D" id="2.60.40.10">
    <property type="entry name" value="Immunoglobulins"/>
    <property type="match status" value="2"/>
</dbReference>
<dbReference type="SMART" id="SM00429">
    <property type="entry name" value="IPT"/>
    <property type="match status" value="2"/>
</dbReference>
<dbReference type="SUPFAM" id="SSF81296">
    <property type="entry name" value="E set domains"/>
    <property type="match status" value="2"/>
</dbReference>
<protein>
    <recommendedName>
        <fullName evidence="2">receptor protein-tyrosine kinase</fullName>
        <ecNumber evidence="2">2.7.10.1</ecNumber>
    </recommendedName>
</protein>
<dbReference type="SUPFAM" id="SSF56112">
    <property type="entry name" value="Protein kinase-like (PK-like)"/>
    <property type="match status" value="1"/>
</dbReference>
<evidence type="ECO:0000256" key="7">
    <source>
        <dbReference type="ARBA" id="ARBA00022777"/>
    </source>
</evidence>
<dbReference type="GO" id="GO:0004714">
    <property type="term" value="F:transmembrane receptor protein tyrosine kinase activity"/>
    <property type="evidence" value="ECO:0007669"/>
    <property type="project" value="UniProtKB-EC"/>
</dbReference>
<keyword evidence="6 15" id="KW-0547">Nucleotide-binding</keyword>
<evidence type="ECO:0000313" key="21">
    <source>
        <dbReference type="Proteomes" id="UP001497497"/>
    </source>
</evidence>
<keyword evidence="11" id="KW-0829">Tyrosine-protein kinase</keyword>
<dbReference type="PRINTS" id="PR00109">
    <property type="entry name" value="TYRKINASE"/>
</dbReference>
<keyword evidence="9 17" id="KW-1133">Transmembrane helix</keyword>
<keyword evidence="13" id="KW-0325">Glycoprotein</keyword>
<feature type="chain" id="PRO_5043506012" description="receptor protein-tyrosine kinase" evidence="18">
    <location>
        <begin position="20"/>
        <end position="1058"/>
    </location>
</feature>
<dbReference type="SMART" id="SM00219">
    <property type="entry name" value="TyrKc"/>
    <property type="match status" value="1"/>
</dbReference>
<dbReference type="GO" id="GO:0007169">
    <property type="term" value="P:cell surface receptor protein tyrosine kinase signaling pathway"/>
    <property type="evidence" value="ECO:0007669"/>
    <property type="project" value="TreeGrafter"/>
</dbReference>
<dbReference type="Pfam" id="PF01833">
    <property type="entry name" value="TIG"/>
    <property type="match status" value="2"/>
</dbReference>
<dbReference type="InterPro" id="IPR014756">
    <property type="entry name" value="Ig_E-set"/>
</dbReference>
<dbReference type="InterPro" id="IPR001245">
    <property type="entry name" value="Ser-Thr/Tyr_kinase_cat_dom"/>
</dbReference>
<feature type="signal peptide" evidence="18">
    <location>
        <begin position="1"/>
        <end position="19"/>
    </location>
</feature>
<feature type="compositionally biased region" description="Basic and acidic residues" evidence="16">
    <location>
        <begin position="925"/>
        <end position="936"/>
    </location>
</feature>
<dbReference type="Gene3D" id="1.10.510.10">
    <property type="entry name" value="Transferase(Phosphotransferase) domain 1"/>
    <property type="match status" value="1"/>
</dbReference>
<evidence type="ECO:0000256" key="11">
    <source>
        <dbReference type="ARBA" id="ARBA00023137"/>
    </source>
</evidence>
<evidence type="ECO:0000256" key="17">
    <source>
        <dbReference type="SAM" id="Phobius"/>
    </source>
</evidence>
<dbReference type="InterPro" id="IPR017441">
    <property type="entry name" value="Protein_kinase_ATP_BS"/>
</dbReference>
<keyword evidence="7" id="KW-0418">Kinase</keyword>
<dbReference type="PANTHER" id="PTHR24416">
    <property type="entry name" value="TYROSINE-PROTEIN KINASE RECEPTOR"/>
    <property type="match status" value="1"/>
</dbReference>
<dbReference type="GO" id="GO:0005886">
    <property type="term" value="C:plasma membrane"/>
    <property type="evidence" value="ECO:0007669"/>
    <property type="project" value="TreeGrafter"/>
</dbReference>
<dbReference type="GO" id="GO:0043235">
    <property type="term" value="C:receptor complex"/>
    <property type="evidence" value="ECO:0007669"/>
    <property type="project" value="TreeGrafter"/>
</dbReference>
<feature type="compositionally biased region" description="Polar residues" evidence="16">
    <location>
        <begin position="937"/>
        <end position="950"/>
    </location>
</feature>
<dbReference type="InterPro" id="IPR020635">
    <property type="entry name" value="Tyr_kinase_cat_dom"/>
</dbReference>
<dbReference type="GO" id="GO:0007399">
    <property type="term" value="P:nervous system development"/>
    <property type="evidence" value="ECO:0007669"/>
    <property type="project" value="TreeGrafter"/>
</dbReference>
<comment type="caution">
    <text evidence="20">The sequence shown here is derived from an EMBL/GenBank/DDBJ whole genome shotgun (WGS) entry which is preliminary data.</text>
</comment>
<feature type="compositionally biased region" description="Low complexity" evidence="16">
    <location>
        <begin position="831"/>
        <end position="840"/>
    </location>
</feature>
<feature type="transmembrane region" description="Helical" evidence="17">
    <location>
        <begin position="393"/>
        <end position="417"/>
    </location>
</feature>
<dbReference type="AlphaFoldDB" id="A0AAV2H8N0"/>
<proteinExistence type="predicted"/>
<keyword evidence="12" id="KW-0675">Receptor</keyword>